<comment type="caution">
    <text evidence="1">The sequence shown here is derived from an EMBL/GenBank/DDBJ whole genome shotgun (WGS) entry which is preliminary data.</text>
</comment>
<dbReference type="Proteomes" id="UP000078046">
    <property type="component" value="Unassembled WGS sequence"/>
</dbReference>
<gene>
    <name evidence="1" type="ORF">A3Q56_08036</name>
</gene>
<protein>
    <submittedName>
        <fullName evidence="1">Uncharacterized protein</fullName>
    </submittedName>
</protein>
<sequence>MKLHLKTHILEIFHFFDENELIAHCVDSLSMMKEFIQNTTLPNENIQKNKIILNETENSQVLNDYKYGLYQCNNETALYYQGKLVN</sequence>
<proteinExistence type="predicted"/>
<keyword evidence="2" id="KW-1185">Reference proteome</keyword>
<accession>A0A177AR17</accession>
<evidence type="ECO:0000313" key="1">
    <source>
        <dbReference type="EMBL" id="OAF64260.1"/>
    </source>
</evidence>
<name>A0A177AR17_9BILA</name>
<evidence type="ECO:0000313" key="2">
    <source>
        <dbReference type="Proteomes" id="UP000078046"/>
    </source>
</evidence>
<dbReference type="AlphaFoldDB" id="A0A177AR17"/>
<organism evidence="1 2">
    <name type="scientific">Intoshia linei</name>
    <dbReference type="NCBI Taxonomy" id="1819745"/>
    <lineage>
        <taxon>Eukaryota</taxon>
        <taxon>Metazoa</taxon>
        <taxon>Spiralia</taxon>
        <taxon>Lophotrochozoa</taxon>
        <taxon>Mesozoa</taxon>
        <taxon>Orthonectida</taxon>
        <taxon>Rhopaluridae</taxon>
        <taxon>Intoshia</taxon>
    </lineage>
</organism>
<dbReference type="EMBL" id="LWCA01001981">
    <property type="protein sequence ID" value="OAF64260.1"/>
    <property type="molecule type" value="Genomic_DNA"/>
</dbReference>
<reference evidence="1 2" key="1">
    <citation type="submission" date="2016-04" db="EMBL/GenBank/DDBJ databases">
        <title>The genome of Intoshia linei affirms orthonectids as highly simplified spiralians.</title>
        <authorList>
            <person name="Mikhailov K.V."/>
            <person name="Slusarev G.S."/>
            <person name="Nikitin M.A."/>
            <person name="Logacheva M.D."/>
            <person name="Penin A."/>
            <person name="Aleoshin V."/>
            <person name="Panchin Y.V."/>
        </authorList>
    </citation>
    <scope>NUCLEOTIDE SEQUENCE [LARGE SCALE GENOMIC DNA]</scope>
    <source>
        <strain evidence="1">Intl2013</strain>
        <tissue evidence="1">Whole animal</tissue>
    </source>
</reference>